<name>A0A6J8BAT0_MYTCO</name>
<feature type="compositionally biased region" description="Polar residues" evidence="1">
    <location>
        <begin position="131"/>
        <end position="145"/>
    </location>
</feature>
<feature type="compositionally biased region" description="Basic and acidic residues" evidence="1">
    <location>
        <begin position="154"/>
        <end position="164"/>
    </location>
</feature>
<dbReference type="AlphaFoldDB" id="A0A6J8BAT0"/>
<reference evidence="2 3" key="1">
    <citation type="submission" date="2020-06" db="EMBL/GenBank/DDBJ databases">
        <authorList>
            <person name="Li R."/>
            <person name="Bekaert M."/>
        </authorList>
    </citation>
    <scope>NUCLEOTIDE SEQUENCE [LARGE SCALE GENOMIC DNA]</scope>
    <source>
        <strain evidence="3">wild</strain>
    </source>
</reference>
<evidence type="ECO:0000313" key="2">
    <source>
        <dbReference type="EMBL" id="CAC5379177.1"/>
    </source>
</evidence>
<keyword evidence="3" id="KW-1185">Reference proteome</keyword>
<dbReference type="EMBL" id="CACVKT020002646">
    <property type="protein sequence ID" value="CAC5379177.1"/>
    <property type="molecule type" value="Genomic_DNA"/>
</dbReference>
<organism evidence="2 3">
    <name type="scientific">Mytilus coruscus</name>
    <name type="common">Sea mussel</name>
    <dbReference type="NCBI Taxonomy" id="42192"/>
    <lineage>
        <taxon>Eukaryota</taxon>
        <taxon>Metazoa</taxon>
        <taxon>Spiralia</taxon>
        <taxon>Lophotrochozoa</taxon>
        <taxon>Mollusca</taxon>
        <taxon>Bivalvia</taxon>
        <taxon>Autobranchia</taxon>
        <taxon>Pteriomorphia</taxon>
        <taxon>Mytilida</taxon>
        <taxon>Mytiloidea</taxon>
        <taxon>Mytilidae</taxon>
        <taxon>Mytilinae</taxon>
        <taxon>Mytilus</taxon>
    </lineage>
</organism>
<protein>
    <submittedName>
        <fullName evidence="2">Uncharacterized protein</fullName>
    </submittedName>
</protein>
<gene>
    <name evidence="2" type="ORF">MCOR_15269</name>
</gene>
<accession>A0A6J8BAT0</accession>
<evidence type="ECO:0000256" key="1">
    <source>
        <dbReference type="SAM" id="MobiDB-lite"/>
    </source>
</evidence>
<dbReference type="OrthoDB" id="2678913at2759"/>
<evidence type="ECO:0000313" key="3">
    <source>
        <dbReference type="Proteomes" id="UP000507470"/>
    </source>
</evidence>
<proteinExistence type="predicted"/>
<sequence length="307" mass="34102">MNGTCFIEKSLVGLVNSLPIRIGRTLPIIPNDEFYSVHKNHSKGTFPWILPNEIHIKLGHTTPTRKDAMQTTEKESCSMMLPPVLEKRPSLKGIKLVPVIKGIRPGQPGSLKGLPRKTQIWNMEEIAQHAPIQSTSDLQSDSHTQPKAGKRKHDPSTDNLEDRVSSLEKTSIVEIITELKEMRTLYGASVKLEASTMVLGDYRDTNECRPIHKKEADAVLTSLLSLCSSLQDSRVDLFTDDMAVIGAWENQGCKSRALSCIMKEIFSHVSNHNIDLHLKYVTSCLNEADAPSRVTNTEDSMLSDGSC</sequence>
<dbReference type="Proteomes" id="UP000507470">
    <property type="component" value="Unassembled WGS sequence"/>
</dbReference>
<feature type="region of interest" description="Disordered" evidence="1">
    <location>
        <begin position="131"/>
        <end position="164"/>
    </location>
</feature>